<dbReference type="Proteomes" id="UP000179786">
    <property type="component" value="Unassembled WGS sequence"/>
</dbReference>
<protein>
    <submittedName>
        <fullName evidence="2">Uncharacterized protein</fullName>
    </submittedName>
</protein>
<feature type="signal peptide" evidence="1">
    <location>
        <begin position="1"/>
        <end position="23"/>
    </location>
</feature>
<dbReference type="EMBL" id="MKJU01000007">
    <property type="protein sequence ID" value="OHU92495.1"/>
    <property type="molecule type" value="Genomic_DNA"/>
</dbReference>
<evidence type="ECO:0000256" key="1">
    <source>
        <dbReference type="SAM" id="SignalP"/>
    </source>
</evidence>
<keyword evidence="1" id="KW-0732">Signal</keyword>
<evidence type="ECO:0000313" key="2">
    <source>
        <dbReference type="EMBL" id="OHU92495.1"/>
    </source>
</evidence>
<dbReference type="AlphaFoldDB" id="A0A1S1MZ62"/>
<name>A0A1S1MZ62_9GAMM</name>
<feature type="chain" id="PRO_5010280218" evidence="1">
    <location>
        <begin position="24"/>
        <end position="241"/>
    </location>
</feature>
<organism evidence="2 3">
    <name type="scientific">Pseudoalteromonas amylolytica</name>
    <dbReference type="NCBI Taxonomy" id="1859457"/>
    <lineage>
        <taxon>Bacteria</taxon>
        <taxon>Pseudomonadati</taxon>
        <taxon>Pseudomonadota</taxon>
        <taxon>Gammaproteobacteria</taxon>
        <taxon>Alteromonadales</taxon>
        <taxon>Pseudoalteromonadaceae</taxon>
        <taxon>Pseudoalteromonas</taxon>
    </lineage>
</organism>
<gene>
    <name evidence="2" type="ORF">BET10_05435</name>
</gene>
<proteinExistence type="predicted"/>
<keyword evidence="3" id="KW-1185">Reference proteome</keyword>
<dbReference type="RefSeq" id="WP_070983472.1">
    <property type="nucleotide sequence ID" value="NZ_MKJU01000007.1"/>
</dbReference>
<dbReference type="OrthoDB" id="6301231at2"/>
<sequence length="241" mass="26288">MTLSKLGFLAVLGASTLSGVANASSYQYSEFHWKQGENQVSLGTSRDRVCFLSSVQGHFEGWGESVHVKKIGASYYLGGKSNQDSVEATATCVTNPKGDKYTQFDTWEQGQSDLYLGDRHNVCFLTAMAGKFEGWKEVIEVKNTSYGVYLGGSSDQHSVKASAACLSRYNPSLKSYTWKQGESAKILASSANTVCYLTKISGKFEGNGEWVRLSQNNGYWMLNGASKQRDVTATATCTSSF</sequence>
<accession>A0A1S1MZ62</accession>
<comment type="caution">
    <text evidence="2">The sequence shown here is derived from an EMBL/GenBank/DDBJ whole genome shotgun (WGS) entry which is preliminary data.</text>
</comment>
<evidence type="ECO:0000313" key="3">
    <source>
        <dbReference type="Proteomes" id="UP000179786"/>
    </source>
</evidence>
<reference evidence="2 3" key="1">
    <citation type="submission" date="2016-09" db="EMBL/GenBank/DDBJ databases">
        <title>Pseudoalteromonas amylolytica sp. nov., isolated from the surface seawater.</title>
        <authorList>
            <person name="Wu Y.-H."/>
            <person name="Cheng H."/>
            <person name="Jin X.-B."/>
            <person name="Wang C.-S."/>
            <person name="Xu X.-W."/>
        </authorList>
    </citation>
    <scope>NUCLEOTIDE SEQUENCE [LARGE SCALE GENOMIC DNA]</scope>
    <source>
        <strain evidence="2 3">JW1</strain>
    </source>
</reference>